<keyword evidence="1" id="KW-1133">Transmembrane helix</keyword>
<evidence type="ECO:0000313" key="4">
    <source>
        <dbReference type="Proteomes" id="UP000000390"/>
    </source>
</evidence>
<dbReference type="GeneID" id="9420306"/>
<evidence type="ECO:0000313" key="3">
    <source>
        <dbReference type="EMBL" id="ELY37969.1"/>
    </source>
</evidence>
<dbReference type="HOGENOM" id="CLU_2839271_0_0_2"/>
<dbReference type="Proteomes" id="UP000000390">
    <property type="component" value="Chromosome"/>
</dbReference>
<dbReference type="PATRIC" id="fig|795797.18.peg.2495"/>
<evidence type="ECO:0000313" key="5">
    <source>
        <dbReference type="Proteomes" id="UP000011645"/>
    </source>
</evidence>
<evidence type="ECO:0000256" key="1">
    <source>
        <dbReference type="SAM" id="Phobius"/>
    </source>
</evidence>
<sequence>MAIDQWNAETTPVQTAILAMVTWAVVTMVLSYVFGRSLLVSNLMACLGAVTFGVVIYVVESGQFE</sequence>
<dbReference type="RefSeq" id="WP_008415741.1">
    <property type="nucleotide sequence ID" value="NC_014297.1"/>
</dbReference>
<keyword evidence="5" id="KW-1185">Reference proteome</keyword>
<name>D8J6S0_HALJB</name>
<evidence type="ECO:0000313" key="2">
    <source>
        <dbReference type="EMBL" id="ADJ15873.1"/>
    </source>
</evidence>
<organism evidence="2 4">
    <name type="scientific">Halalkalicoccus jeotgali (strain DSM 18796 / CECT 7217 / JCM 14584 / KCTC 4019 / B3)</name>
    <dbReference type="NCBI Taxonomy" id="795797"/>
    <lineage>
        <taxon>Archaea</taxon>
        <taxon>Methanobacteriati</taxon>
        <taxon>Methanobacteriota</taxon>
        <taxon>Stenosarchaea group</taxon>
        <taxon>Halobacteria</taxon>
        <taxon>Halobacteriales</taxon>
        <taxon>Halococcaceae</taxon>
        <taxon>Halalkalicoccus</taxon>
    </lineage>
</organism>
<protein>
    <submittedName>
        <fullName evidence="2">Uncharacterized protein</fullName>
    </submittedName>
</protein>
<gene>
    <name evidence="2" type="ordered locus">HacjB3_12460</name>
    <name evidence="3" type="ORF">C497_07654</name>
</gene>
<dbReference type="AlphaFoldDB" id="D8J6S0"/>
<feature type="transmembrane region" description="Helical" evidence="1">
    <location>
        <begin position="12"/>
        <end position="34"/>
    </location>
</feature>
<dbReference type="KEGG" id="hje:HacjB3_12460"/>
<dbReference type="Proteomes" id="UP000011645">
    <property type="component" value="Unassembled WGS sequence"/>
</dbReference>
<reference evidence="2 4" key="1">
    <citation type="journal article" date="2010" name="J. Bacteriol.">
        <title>Complete genome sequence of Halalkalicoccus jeotgali B3(T), an extremely halophilic archaeon.</title>
        <authorList>
            <person name="Roh S.W."/>
            <person name="Nam Y.D."/>
            <person name="Nam S.H."/>
            <person name="Choi S.H."/>
            <person name="Park H.S."/>
            <person name="Bae J.W."/>
        </authorList>
    </citation>
    <scope>NUCLEOTIDE SEQUENCE [LARGE SCALE GENOMIC DNA]</scope>
    <source>
        <strain evidence="2">B3</strain>
        <strain evidence="4">DSM 18796 / CECT 7217 / JCM 14584 / KCTC 4019 / B3</strain>
    </source>
</reference>
<reference evidence="3 5" key="2">
    <citation type="journal article" date="2014" name="PLoS Genet.">
        <title>Phylogenetically driven sequencing of extremely halophilic archaea reveals strategies for static and dynamic osmo-response.</title>
        <authorList>
            <person name="Becker E.A."/>
            <person name="Seitzer P.M."/>
            <person name="Tritt A."/>
            <person name="Larsen D."/>
            <person name="Krusor M."/>
            <person name="Yao A.I."/>
            <person name="Wu D."/>
            <person name="Madern D."/>
            <person name="Eisen J.A."/>
            <person name="Darling A.E."/>
            <person name="Facciotti M.T."/>
        </authorList>
    </citation>
    <scope>NUCLEOTIDE SEQUENCE [LARGE SCALE GENOMIC DNA]</scope>
    <source>
        <strain evidence="3">B3</strain>
        <strain evidence="5">DSM 18796 / CECT 7217 / JCM 14584 / KCTC 4019 / B3</strain>
    </source>
</reference>
<dbReference type="EMBL" id="AOHV01000024">
    <property type="protein sequence ID" value="ELY37969.1"/>
    <property type="molecule type" value="Genomic_DNA"/>
</dbReference>
<proteinExistence type="predicted"/>
<keyword evidence="1" id="KW-0812">Transmembrane</keyword>
<dbReference type="STRING" id="795797.HacjB3_12460"/>
<accession>D8J6S0</accession>
<feature type="transmembrane region" description="Helical" evidence="1">
    <location>
        <begin position="40"/>
        <end position="59"/>
    </location>
</feature>
<dbReference type="EMBL" id="CP002062">
    <property type="protein sequence ID" value="ADJ15873.1"/>
    <property type="molecule type" value="Genomic_DNA"/>
</dbReference>
<keyword evidence="1" id="KW-0472">Membrane</keyword>